<gene>
    <name evidence="4" type="ordered locus">Bathy12g01370</name>
</gene>
<dbReference type="SUPFAM" id="SSF63418">
    <property type="entry name" value="MurE/MurF N-terminal domain"/>
    <property type="match status" value="1"/>
</dbReference>
<dbReference type="InterPro" id="IPR036615">
    <property type="entry name" value="Mur_ligase_C_dom_sf"/>
</dbReference>
<dbReference type="AlphaFoldDB" id="K8EM05"/>
<dbReference type="GO" id="GO:0016881">
    <property type="term" value="F:acid-amino acid ligase activity"/>
    <property type="evidence" value="ECO:0007669"/>
    <property type="project" value="InterPro"/>
</dbReference>
<feature type="compositionally biased region" description="Acidic residues" evidence="1">
    <location>
        <begin position="326"/>
        <end position="342"/>
    </location>
</feature>
<accession>K8EM05</accession>
<dbReference type="GO" id="GO:0005524">
    <property type="term" value="F:ATP binding"/>
    <property type="evidence" value="ECO:0007669"/>
    <property type="project" value="InterPro"/>
</dbReference>
<keyword evidence="5" id="KW-1185">Reference proteome</keyword>
<evidence type="ECO:0000259" key="2">
    <source>
        <dbReference type="Pfam" id="PF02875"/>
    </source>
</evidence>
<keyword evidence="4" id="KW-0436">Ligase</keyword>
<dbReference type="InterPro" id="IPR013221">
    <property type="entry name" value="Mur_ligase_cen"/>
</dbReference>
<proteinExistence type="predicted"/>
<feature type="region of interest" description="Disordered" evidence="1">
    <location>
        <begin position="1"/>
        <end position="22"/>
    </location>
</feature>
<sequence length="932" mass="102314">MSGERKAPFSSSPFSLQSSKRGGKGVARCCARFGRFRATTRCSNYGCGLFFNRVGSFSLKSKNHALSFSTSLSFYSTTTTSSSSSNTATAAFGSFPNRRRLSFISKAQDDDEEYFEEEDEEEEVVEGDVEEDDDQDQDQDQEDEEYEEEEDDDEEGIDEENDDDEDDDGDENVRLLRDTFELANIDVVKWIDLEEEEDVEISGIVSDARYAIPGDLFVCVDNSSDDQDPHDGHDDVSDAIALRGAVAVVSEREDGVAENANGAPVAVVKSTKGILGKLGKAFYEDPSGKLVIAGVLGHRGKDTTCNLIKSIFEASERTLKKNGADDQSEDEDDEDEYGDEDEYSNRAGVVTSSGYYVTPEISEEDLDEIPHSCAECGATCIPKDVRTEMGSSDFISCPSCGAEEIHLDPIVPEMKITQHGGVWIPEEQDLTEGRACSAPGWLAPYQGKYEIPESAPDALQNQQILAGMVDAGASAVAVEISDESLLKGHIDSVNVDIIVFTNSPRMTAANNGGEDNDDEDQETSTSASSGDDEEKADTEEKLIKEGEGEKEEDAFETSYESNLTEEEVQSWRERSLAFISSLDDPKHQRVVVNLDDDFASEIISNCKVPVVTYARRREHRDIADVYCERVDLSLFETAVLVSTPVGETEIVTALVGDANVSNVLASIASGLATEIPLENIAQGLGRANPAGGRMELVDEGQKFCALVDSAKTPEDVMNAIQSARAIPQCRRVIVVVGADGTNNDINATIDNGTEKAMRRKLGETVDKYADVVFVTTQSPKNEDAYDLLEDVVDGFRSRVYDLPEVKERLPDGIITDIPFMKDMYLIHPNAQSEAVELQNLVRRYVIVDRFFAVRAAIAMAEENDCVLILGKGDQDFFEIEGQKYWFDDRMESRDALKRLPALQAEGVVTTSLPWFRVEDGAFQGNILGITAT</sequence>
<protein>
    <submittedName>
        <fullName evidence="4">UDP-N-acetylmuramoylalanyl-D-glutamate--2,6-diaminopimelate ligase</fullName>
    </submittedName>
</protein>
<evidence type="ECO:0000259" key="3">
    <source>
        <dbReference type="Pfam" id="PF08245"/>
    </source>
</evidence>
<dbReference type="InterPro" id="IPR036565">
    <property type="entry name" value="Mur-like_cat_sf"/>
</dbReference>
<dbReference type="EMBL" id="FO082267">
    <property type="protein sequence ID" value="CCO18994.1"/>
    <property type="molecule type" value="Genomic_DNA"/>
</dbReference>
<dbReference type="PANTHER" id="PTHR23135:SF4">
    <property type="entry name" value="UDP-N-ACETYLMURAMOYL-L-ALANYL-D-GLUTAMATE--2,6-DIAMINOPIMELATE LIGASE MURE HOMOLOG, CHLOROPLASTIC"/>
    <property type="match status" value="1"/>
</dbReference>
<evidence type="ECO:0000256" key="1">
    <source>
        <dbReference type="SAM" id="MobiDB-lite"/>
    </source>
</evidence>
<feature type="compositionally biased region" description="Low complexity" evidence="1">
    <location>
        <begin position="8"/>
        <end position="19"/>
    </location>
</feature>
<dbReference type="InterPro" id="IPR004101">
    <property type="entry name" value="Mur_ligase_C"/>
</dbReference>
<dbReference type="Gene3D" id="3.40.1190.10">
    <property type="entry name" value="Mur-like, catalytic domain"/>
    <property type="match status" value="2"/>
</dbReference>
<organism evidence="4 5">
    <name type="scientific">Bathycoccus prasinos</name>
    <dbReference type="NCBI Taxonomy" id="41875"/>
    <lineage>
        <taxon>Eukaryota</taxon>
        <taxon>Viridiplantae</taxon>
        <taxon>Chlorophyta</taxon>
        <taxon>Mamiellophyceae</taxon>
        <taxon>Mamiellales</taxon>
        <taxon>Bathycoccaceae</taxon>
        <taxon>Bathycoccus</taxon>
    </lineage>
</organism>
<name>K8EM05_9CHLO</name>
<dbReference type="InterPro" id="IPR035911">
    <property type="entry name" value="MurE/MurF_N"/>
</dbReference>
<feature type="region of interest" description="Disordered" evidence="1">
    <location>
        <begin position="319"/>
        <end position="344"/>
    </location>
</feature>
<dbReference type="Pfam" id="PF08245">
    <property type="entry name" value="Mur_ligase_M"/>
    <property type="match status" value="1"/>
</dbReference>
<feature type="region of interest" description="Disordered" evidence="1">
    <location>
        <begin position="108"/>
        <end position="171"/>
    </location>
</feature>
<dbReference type="STRING" id="41875.K8EM05"/>
<feature type="compositionally biased region" description="Basic and acidic residues" evidence="1">
    <location>
        <begin position="538"/>
        <end position="547"/>
    </location>
</feature>
<dbReference type="SUPFAM" id="SSF53244">
    <property type="entry name" value="MurD-like peptide ligases, peptide-binding domain"/>
    <property type="match status" value="1"/>
</dbReference>
<feature type="domain" description="Mur ligase C-terminal" evidence="2">
    <location>
        <begin position="692"/>
        <end position="804"/>
    </location>
</feature>
<feature type="compositionally biased region" description="Acidic residues" evidence="1">
    <location>
        <begin position="109"/>
        <end position="170"/>
    </location>
</feature>
<dbReference type="Proteomes" id="UP000198341">
    <property type="component" value="Chromosome 12"/>
</dbReference>
<dbReference type="Pfam" id="PF02875">
    <property type="entry name" value="Mur_ligase_C"/>
    <property type="match status" value="1"/>
</dbReference>
<dbReference type="OrthoDB" id="533138at2759"/>
<dbReference type="SUPFAM" id="SSF53623">
    <property type="entry name" value="MurD-like peptide ligases, catalytic domain"/>
    <property type="match status" value="2"/>
</dbReference>
<evidence type="ECO:0000313" key="4">
    <source>
        <dbReference type="EMBL" id="CCO18994.1"/>
    </source>
</evidence>
<dbReference type="KEGG" id="bpg:Bathy12g01370"/>
<dbReference type="Gene3D" id="3.90.190.20">
    <property type="entry name" value="Mur ligase, C-terminal domain"/>
    <property type="match status" value="1"/>
</dbReference>
<dbReference type="Gene3D" id="3.40.1390.10">
    <property type="entry name" value="MurE/MurF, N-terminal domain"/>
    <property type="match status" value="1"/>
</dbReference>
<feature type="region of interest" description="Disordered" evidence="1">
    <location>
        <begin position="505"/>
        <end position="562"/>
    </location>
</feature>
<reference evidence="4 5" key="1">
    <citation type="submission" date="2011-10" db="EMBL/GenBank/DDBJ databases">
        <authorList>
            <person name="Genoscope - CEA"/>
        </authorList>
    </citation>
    <scope>NUCLEOTIDE SEQUENCE [LARGE SCALE GENOMIC DNA]</scope>
    <source>
        <strain evidence="4 5">RCC 1105</strain>
    </source>
</reference>
<dbReference type="GeneID" id="19012642"/>
<dbReference type="eggNOG" id="ENOG502QTHZ">
    <property type="taxonomic scope" value="Eukaryota"/>
</dbReference>
<dbReference type="PANTHER" id="PTHR23135">
    <property type="entry name" value="MUR LIGASE FAMILY MEMBER"/>
    <property type="match status" value="1"/>
</dbReference>
<dbReference type="RefSeq" id="XP_007509879.1">
    <property type="nucleotide sequence ID" value="XM_007509817.1"/>
</dbReference>
<evidence type="ECO:0000313" key="5">
    <source>
        <dbReference type="Proteomes" id="UP000198341"/>
    </source>
</evidence>
<feature type="domain" description="Mur ligase central" evidence="3">
    <location>
        <begin position="586"/>
        <end position="669"/>
    </location>
</feature>